<dbReference type="GO" id="GO:0016463">
    <property type="term" value="F:P-type zinc transporter activity"/>
    <property type="evidence" value="ECO:0007669"/>
    <property type="project" value="UniProtKB-EC"/>
</dbReference>
<dbReference type="Gene3D" id="3.40.50.1000">
    <property type="entry name" value="HAD superfamily/HAD-like"/>
    <property type="match status" value="1"/>
</dbReference>
<dbReference type="PRINTS" id="PR00119">
    <property type="entry name" value="CATATPASE"/>
</dbReference>
<keyword evidence="9" id="KW-0067">ATP-binding</keyword>
<dbReference type="GO" id="GO:0005886">
    <property type="term" value="C:plasma membrane"/>
    <property type="evidence" value="ECO:0007669"/>
    <property type="project" value="UniProtKB-SubCell"/>
</dbReference>
<keyword evidence="6" id="KW-0472">Membrane</keyword>
<comment type="subcellular location">
    <subcellularLocation>
        <location evidence="9">Cell membrane</location>
    </subcellularLocation>
    <subcellularLocation>
        <location evidence="1">Membrane</location>
    </subcellularLocation>
</comment>
<dbReference type="InterPro" id="IPR001757">
    <property type="entry name" value="P_typ_ATPase"/>
</dbReference>
<keyword evidence="9" id="KW-0547">Nucleotide-binding</keyword>
<proteinExistence type="inferred from homology"/>
<dbReference type="NCBIfam" id="TIGR01525">
    <property type="entry name" value="ATPase-IB_hvy"/>
    <property type="match status" value="1"/>
</dbReference>
<dbReference type="Pfam" id="PF00702">
    <property type="entry name" value="Hydrolase"/>
    <property type="match status" value="1"/>
</dbReference>
<dbReference type="InterPro" id="IPR051014">
    <property type="entry name" value="Cation_Transport_ATPase_IB"/>
</dbReference>
<keyword evidence="9" id="KW-1003">Cell membrane</keyword>
<keyword evidence="4" id="KW-1278">Translocase</keyword>
<comment type="catalytic activity">
    <reaction evidence="8">
        <text>Zn(2+)(in) + ATP + H2O = Zn(2+)(out) + ADP + phosphate + H(+)</text>
        <dbReference type="Rhea" id="RHEA:20621"/>
        <dbReference type="ChEBI" id="CHEBI:15377"/>
        <dbReference type="ChEBI" id="CHEBI:15378"/>
        <dbReference type="ChEBI" id="CHEBI:29105"/>
        <dbReference type="ChEBI" id="CHEBI:30616"/>
        <dbReference type="ChEBI" id="CHEBI:43474"/>
        <dbReference type="ChEBI" id="CHEBI:456216"/>
        <dbReference type="EC" id="7.2.2.12"/>
    </reaction>
</comment>
<evidence type="ECO:0000256" key="2">
    <source>
        <dbReference type="ARBA" id="ARBA00006024"/>
    </source>
</evidence>
<evidence type="ECO:0000313" key="12">
    <source>
        <dbReference type="Proteomes" id="UP000309061"/>
    </source>
</evidence>
<dbReference type="InterPro" id="IPR018303">
    <property type="entry name" value="ATPase_P-typ_P_site"/>
</dbReference>
<dbReference type="EC" id="7.2.2.12" evidence="7"/>
<dbReference type="InterPro" id="IPR036412">
    <property type="entry name" value="HAD-like_sf"/>
</dbReference>
<reference evidence="11 12" key="1">
    <citation type="submission" date="2019-11" db="EMBL/GenBank/DDBJ databases">
        <title>The genome sequence of Methylocystis heyeri.</title>
        <authorList>
            <person name="Oshkin I.Y."/>
            <person name="Miroshnikov K."/>
            <person name="Dedysh S.N."/>
        </authorList>
    </citation>
    <scope>NUCLEOTIDE SEQUENCE [LARGE SCALE GENOMIC DNA]</scope>
    <source>
        <strain evidence="11 12">H2</strain>
    </source>
</reference>
<dbReference type="InterPro" id="IPR023299">
    <property type="entry name" value="ATPase_P-typ_cyto_dom_N"/>
</dbReference>
<dbReference type="PANTHER" id="PTHR48085:SF5">
    <property type="entry name" value="CADMIUM_ZINC-TRANSPORTING ATPASE HMA4-RELATED"/>
    <property type="match status" value="1"/>
</dbReference>
<dbReference type="RefSeq" id="WP_136494614.1">
    <property type="nucleotide sequence ID" value="NZ_CP046052.1"/>
</dbReference>
<evidence type="ECO:0000256" key="8">
    <source>
        <dbReference type="ARBA" id="ARBA00047308"/>
    </source>
</evidence>
<dbReference type="InterPro" id="IPR044492">
    <property type="entry name" value="P_typ_ATPase_HD_dom"/>
</dbReference>
<evidence type="ECO:0000256" key="3">
    <source>
        <dbReference type="ARBA" id="ARBA00022692"/>
    </source>
</evidence>
<dbReference type="AlphaFoldDB" id="A0A6B8KCR2"/>
<dbReference type="GO" id="GO:0016887">
    <property type="term" value="F:ATP hydrolysis activity"/>
    <property type="evidence" value="ECO:0007669"/>
    <property type="project" value="InterPro"/>
</dbReference>
<evidence type="ECO:0000313" key="11">
    <source>
        <dbReference type="EMBL" id="QGM44308.1"/>
    </source>
</evidence>
<dbReference type="PROSITE" id="PS00154">
    <property type="entry name" value="ATPASE_E1_E2"/>
    <property type="match status" value="1"/>
</dbReference>
<dbReference type="SFLD" id="SFLDF00027">
    <property type="entry name" value="p-type_atpase"/>
    <property type="match status" value="1"/>
</dbReference>
<protein>
    <recommendedName>
        <fullName evidence="7">P-type Zn(2+) transporter</fullName>
        <ecNumber evidence="7">7.2.2.12</ecNumber>
    </recommendedName>
</protein>
<evidence type="ECO:0000256" key="6">
    <source>
        <dbReference type="ARBA" id="ARBA00023136"/>
    </source>
</evidence>
<dbReference type="SUPFAM" id="SSF81653">
    <property type="entry name" value="Calcium ATPase, transduction domain A"/>
    <property type="match status" value="1"/>
</dbReference>
<comment type="similarity">
    <text evidence="2 9">Belongs to the cation transport ATPase (P-type) (TC 3.A.3) family. Type IB subfamily.</text>
</comment>
<dbReference type="KEGG" id="mhey:H2LOC_000530"/>
<accession>A0A6B8KCR2</accession>
<dbReference type="NCBIfam" id="TIGR01494">
    <property type="entry name" value="ATPase_P-type"/>
    <property type="match status" value="1"/>
</dbReference>
<evidence type="ECO:0000256" key="9">
    <source>
        <dbReference type="RuleBase" id="RU362081"/>
    </source>
</evidence>
<dbReference type="OrthoDB" id="391538at2"/>
<feature type="domain" description="P-type ATPase A" evidence="10">
    <location>
        <begin position="214"/>
        <end position="311"/>
    </location>
</feature>
<evidence type="ECO:0000256" key="7">
    <source>
        <dbReference type="ARBA" id="ARBA00039097"/>
    </source>
</evidence>
<keyword evidence="5" id="KW-1133">Transmembrane helix</keyword>
<dbReference type="Proteomes" id="UP000309061">
    <property type="component" value="Chromosome"/>
</dbReference>
<dbReference type="GO" id="GO:0005524">
    <property type="term" value="F:ATP binding"/>
    <property type="evidence" value="ECO:0007669"/>
    <property type="project" value="UniProtKB-UniRule"/>
</dbReference>
<sequence length="712" mass="76500">MQIAVRHFMKGRVRLSAPALCRDRTLAESASNWLSRQEGVRSVRINFDCASVVIHFDPVHEQAFRFLFGRLKLMTLADLAALVASAGGGETGRHEAQELLPAKAPETERRFPLALPTLSLALAFSASPLLRAVNLPFMLWNAYPIALRAWRVLARERRLNVDFLDTLAIGASMAQGNFVAAALITWLIKLGDWIRDLTAAGSKRAIGDLLEFRNKTAWVMRNGSVVSISSDDLEPGDEVVVFPGEMIPVDGEIIEGEALIDQKTITGEGLPVMRSVGEAAFAATVIREGRITIRARAVGRDTTAGRIVSLIDSAPVGDTRMQNHAERLADRLVAPTLAAATGSALLTGDLNRFLSLVIVDYGTGIRVAAPTAVLSTMTQAARSGIIIKSGRHMERLAEVDTVVFDKTGTLTRGAPEVIDIVPYQSTIDARTLIGLAAAAESRLQHPVAEALRRRADQIGAPAPVCDEPNYSVGMGVEAFVEGRFIHVGNQRYMRKLGIAIDRAAGDKQRLEEAGYSCLHLAIDGALAALVPYADQIRPESYGCIRRLHALGVRDTVMLTGDNAVVARAVSERLGLSRFVADMLPTDKADVVQLLQNEGRVVAMIGDGINDSPALSFADVGISMKHGAEVTHETADVMLMEDSLDKLVEAIEVSRGAISLIKQNYGIVIGMNTLALGLALPSGLVSPSVTALISNGSAIIASLNAVRPLMFRR</sequence>
<evidence type="ECO:0000259" key="10">
    <source>
        <dbReference type="Pfam" id="PF00122"/>
    </source>
</evidence>
<dbReference type="SFLD" id="SFLDG00002">
    <property type="entry name" value="C1.7:_P-type_atpase_like"/>
    <property type="match status" value="1"/>
</dbReference>
<dbReference type="InterPro" id="IPR008250">
    <property type="entry name" value="ATPase_P-typ_transduc_dom_A_sf"/>
</dbReference>
<dbReference type="Gene3D" id="3.40.1110.10">
    <property type="entry name" value="Calcium-transporting ATPase, cytoplasmic domain N"/>
    <property type="match status" value="1"/>
</dbReference>
<dbReference type="InterPro" id="IPR027256">
    <property type="entry name" value="P-typ_ATPase_IB"/>
</dbReference>
<dbReference type="InterPro" id="IPR023214">
    <property type="entry name" value="HAD_sf"/>
</dbReference>
<keyword evidence="12" id="KW-1185">Reference proteome</keyword>
<keyword evidence="9" id="KW-0479">Metal-binding</keyword>
<keyword evidence="3" id="KW-0812">Transmembrane</keyword>
<dbReference type="EMBL" id="CP046052">
    <property type="protein sequence ID" value="QGM44308.1"/>
    <property type="molecule type" value="Genomic_DNA"/>
</dbReference>
<dbReference type="SUPFAM" id="SSF56784">
    <property type="entry name" value="HAD-like"/>
    <property type="match status" value="1"/>
</dbReference>
<dbReference type="InterPro" id="IPR059000">
    <property type="entry name" value="ATPase_P-type_domA"/>
</dbReference>
<dbReference type="PRINTS" id="PR00120">
    <property type="entry name" value="HATPASE"/>
</dbReference>
<evidence type="ECO:0000256" key="5">
    <source>
        <dbReference type="ARBA" id="ARBA00022989"/>
    </source>
</evidence>
<evidence type="ECO:0000256" key="1">
    <source>
        <dbReference type="ARBA" id="ARBA00004370"/>
    </source>
</evidence>
<dbReference type="PANTHER" id="PTHR48085">
    <property type="entry name" value="CADMIUM/ZINC-TRANSPORTING ATPASE HMA2-RELATED"/>
    <property type="match status" value="1"/>
</dbReference>
<dbReference type="Pfam" id="PF19991">
    <property type="entry name" value="HMA_2"/>
    <property type="match status" value="1"/>
</dbReference>
<dbReference type="SFLD" id="SFLDS00003">
    <property type="entry name" value="Haloacid_Dehalogenase"/>
    <property type="match status" value="1"/>
</dbReference>
<organism evidence="11 12">
    <name type="scientific">Methylocystis heyeri</name>
    <dbReference type="NCBI Taxonomy" id="391905"/>
    <lineage>
        <taxon>Bacteria</taxon>
        <taxon>Pseudomonadati</taxon>
        <taxon>Pseudomonadota</taxon>
        <taxon>Alphaproteobacteria</taxon>
        <taxon>Hyphomicrobiales</taxon>
        <taxon>Methylocystaceae</taxon>
        <taxon>Methylocystis</taxon>
    </lineage>
</organism>
<gene>
    <name evidence="11" type="ORF">H2LOC_000530</name>
</gene>
<dbReference type="Gene3D" id="2.70.150.10">
    <property type="entry name" value="Calcium-transporting ATPase, cytoplasmic transduction domain A"/>
    <property type="match status" value="1"/>
</dbReference>
<dbReference type="Pfam" id="PF00122">
    <property type="entry name" value="E1-E2_ATPase"/>
    <property type="match status" value="1"/>
</dbReference>
<name>A0A6B8KCR2_9HYPH</name>
<dbReference type="GO" id="GO:0046872">
    <property type="term" value="F:metal ion binding"/>
    <property type="evidence" value="ECO:0007669"/>
    <property type="project" value="UniProtKB-KW"/>
</dbReference>
<evidence type="ECO:0000256" key="4">
    <source>
        <dbReference type="ARBA" id="ARBA00022967"/>
    </source>
</evidence>